<reference evidence="1 2" key="1">
    <citation type="submission" date="2023-03" db="EMBL/GenBank/DDBJ databases">
        <authorList>
            <person name="Menendez E."/>
            <person name="Kaur S."/>
            <person name="Flores-Felix J.D."/>
            <person name="diCenzo G.C."/>
            <person name="Peix A."/>
            <person name="Velazquez E."/>
        </authorList>
    </citation>
    <scope>NUCLEOTIDE SEQUENCE [LARGE SCALE GENOMIC DNA]</scope>
    <source>
        <strain evidence="1 2">CCBAU 71714</strain>
    </source>
</reference>
<dbReference type="Proteomes" id="UP001233264">
    <property type="component" value="Chromosome"/>
</dbReference>
<keyword evidence="2" id="KW-1185">Reference proteome</keyword>
<evidence type="ECO:0008006" key="3">
    <source>
        <dbReference type="Google" id="ProtNLM"/>
    </source>
</evidence>
<dbReference type="RefSeq" id="WP_234840639.1">
    <property type="nucleotide sequence ID" value="NZ_CP120365.1"/>
</dbReference>
<gene>
    <name evidence="1" type="ORF">PZL22_002302</name>
</gene>
<proteinExistence type="predicted"/>
<dbReference type="InterPro" id="IPR043822">
    <property type="entry name" value="EsV_1_7_cys"/>
</dbReference>
<evidence type="ECO:0000313" key="1">
    <source>
        <dbReference type="EMBL" id="WHS94567.1"/>
    </source>
</evidence>
<evidence type="ECO:0000313" key="2">
    <source>
        <dbReference type="Proteomes" id="UP001233264"/>
    </source>
</evidence>
<protein>
    <recommendedName>
        <fullName evidence="3">GcrA cell cycle regulator</fullName>
    </recommendedName>
</protein>
<name>A0ABY8T9P1_9HYPH</name>
<organism evidence="1 2">
    <name type="scientific">Sinorhizobium kummerowiae</name>
    <dbReference type="NCBI Taxonomy" id="158892"/>
    <lineage>
        <taxon>Bacteria</taxon>
        <taxon>Pseudomonadati</taxon>
        <taxon>Pseudomonadota</taxon>
        <taxon>Alphaproteobacteria</taxon>
        <taxon>Hyphomicrobiales</taxon>
        <taxon>Rhizobiaceae</taxon>
        <taxon>Sinorhizobium/Ensifer group</taxon>
        <taxon>Sinorhizobium</taxon>
    </lineage>
</organism>
<dbReference type="EMBL" id="CP120365">
    <property type="protein sequence ID" value="WHS94567.1"/>
    <property type="molecule type" value="Genomic_DNA"/>
</dbReference>
<sequence>MSDEQGAKPHYEAGPYVHYCEHPGCTKWGGFGFAVGRSEPNWFCFEHRPDWKTGPTTQAPLTARATRASQCGSLIMPFARQCTWR</sequence>
<accession>A0ABY8T9P1</accession>
<dbReference type="Pfam" id="PF19114">
    <property type="entry name" value="EsV_1_7_cys"/>
    <property type="match status" value="1"/>
</dbReference>